<dbReference type="EMBL" id="CP170721">
    <property type="protein sequence ID" value="XIA17900.1"/>
    <property type="molecule type" value="Genomic_DNA"/>
</dbReference>
<dbReference type="PIRSF" id="PIRSF028458">
    <property type="entry name" value="UCP028458_glyceroPtfrase"/>
    <property type="match status" value="1"/>
</dbReference>
<dbReference type="InterPro" id="IPR043148">
    <property type="entry name" value="TagF_C"/>
</dbReference>
<gene>
    <name evidence="1" type="ORF">ACFYG5_15225</name>
</gene>
<evidence type="ECO:0000313" key="1">
    <source>
        <dbReference type="EMBL" id="XIA17900.1"/>
    </source>
</evidence>
<dbReference type="Gene3D" id="3.40.50.12580">
    <property type="match status" value="1"/>
</dbReference>
<proteinExistence type="predicted"/>
<dbReference type="InterPro" id="IPR016886">
    <property type="entry name" value="UCP028458_glyceroPtfrase"/>
</dbReference>
<sequence>MNSPRRYLMYGSERYALAILRPLQEAVRARGGEAAWFFDGPGAEDLVEGERLLDVAGVRAWKPDAVLTPGNHLPHFFTGVKVEVFHGFDAGKPRHIYIRGFFDLYCTTGPRDTAQFQALAEQLGHFAVTETGWPKLDPFMREIAGPLPPVRRPPVILYHSTFSPSWSAAETLYEEVKRLSRDGRWHWIVTFHPKMNPETTAKFKALQNEYLTFAENDNILELFPQVDMMCSDTSSALNEFLLTGKPVVTFKNRRPGPQLLDIDDAKDFEPAIERALARPPELMQAIADYGNAIHPRRDGRSSERVLDAIDAFLARGGRNRRRKPLNLWRKLKLRRRIGYWGPA</sequence>
<dbReference type="AlphaFoldDB" id="A0AB74UNF0"/>
<dbReference type="SUPFAM" id="SSF53756">
    <property type="entry name" value="UDP-Glycosyltransferase/glycogen phosphorylase"/>
    <property type="match status" value="1"/>
</dbReference>
<reference evidence="1" key="1">
    <citation type="submission" date="2024-10" db="EMBL/GenBank/DDBJ databases">
        <authorList>
            <person name="Lesea H.P."/>
            <person name="Kuehl J.V."/>
            <person name="Chandonia J.-M."/>
        </authorList>
    </citation>
    <scope>NUCLEOTIDE SEQUENCE</scope>
    <source>
        <strain evidence="1">FW102-FHT14D07</strain>
    </source>
</reference>
<organism evidence="1">
    <name type="scientific">Rhodanobacter sp. FW102-FHT14D07</name>
    <dbReference type="NCBI Taxonomy" id="3351462"/>
    <lineage>
        <taxon>Bacteria</taxon>
        <taxon>Pseudomonadati</taxon>
        <taxon>Pseudomonadota</taxon>
        <taxon>Gammaproteobacteria</taxon>
        <taxon>Lysobacterales</taxon>
        <taxon>Rhodanobacteraceae</taxon>
        <taxon>Rhodanobacter</taxon>
    </lineage>
</organism>
<accession>A0AB74UNF0</accession>
<dbReference type="RefSeq" id="WP_395120984.1">
    <property type="nucleotide sequence ID" value="NZ_CP170721.1"/>
</dbReference>
<name>A0AB74UNF0_9GAMM</name>
<protein>
    <submittedName>
        <fullName evidence="1">CDP-glycerol glycerophosphotransferase family protein</fullName>
    </submittedName>
</protein>